<accession>A0ABV7GQZ1</accession>
<gene>
    <name evidence="2" type="ORF">ACFOGP_15045</name>
</gene>
<dbReference type="Proteomes" id="UP001595632">
    <property type="component" value="Unassembled WGS sequence"/>
</dbReference>
<sequence length="52" mass="5949">MSTKQSPAPDQGPETRSEQTPHTQPQPNPDKRLFRPVENAEDTVRYNDWASI</sequence>
<evidence type="ECO:0000313" key="2">
    <source>
        <dbReference type="EMBL" id="MFC3144034.1"/>
    </source>
</evidence>
<dbReference type="RefSeq" id="WP_275631297.1">
    <property type="nucleotide sequence ID" value="NZ_JARGYD010000001.1"/>
</dbReference>
<keyword evidence="3" id="KW-1185">Reference proteome</keyword>
<evidence type="ECO:0000313" key="3">
    <source>
        <dbReference type="Proteomes" id="UP001595632"/>
    </source>
</evidence>
<comment type="caution">
    <text evidence="2">The sequence shown here is derived from an EMBL/GenBank/DDBJ whole genome shotgun (WGS) entry which is preliminary data.</text>
</comment>
<name>A0ABV7GQZ1_9RHOB</name>
<dbReference type="EMBL" id="JBHRTB010000010">
    <property type="protein sequence ID" value="MFC3144034.1"/>
    <property type="molecule type" value="Genomic_DNA"/>
</dbReference>
<feature type="region of interest" description="Disordered" evidence="1">
    <location>
        <begin position="1"/>
        <end position="52"/>
    </location>
</feature>
<protein>
    <submittedName>
        <fullName evidence="2">Uncharacterized protein</fullName>
    </submittedName>
</protein>
<organism evidence="2 3">
    <name type="scientific">Psychromarinibacter halotolerans</name>
    <dbReference type="NCBI Taxonomy" id="1775175"/>
    <lineage>
        <taxon>Bacteria</taxon>
        <taxon>Pseudomonadati</taxon>
        <taxon>Pseudomonadota</taxon>
        <taxon>Alphaproteobacteria</taxon>
        <taxon>Rhodobacterales</taxon>
        <taxon>Paracoccaceae</taxon>
        <taxon>Psychromarinibacter</taxon>
    </lineage>
</organism>
<proteinExistence type="predicted"/>
<evidence type="ECO:0000256" key="1">
    <source>
        <dbReference type="SAM" id="MobiDB-lite"/>
    </source>
</evidence>
<reference evidence="3" key="1">
    <citation type="journal article" date="2019" name="Int. J. Syst. Evol. Microbiol.">
        <title>The Global Catalogue of Microorganisms (GCM) 10K type strain sequencing project: providing services to taxonomists for standard genome sequencing and annotation.</title>
        <authorList>
            <consortium name="The Broad Institute Genomics Platform"/>
            <consortium name="The Broad Institute Genome Sequencing Center for Infectious Disease"/>
            <person name="Wu L."/>
            <person name="Ma J."/>
        </authorList>
    </citation>
    <scope>NUCLEOTIDE SEQUENCE [LARGE SCALE GENOMIC DNA]</scope>
    <source>
        <strain evidence="3">KCTC 52366</strain>
    </source>
</reference>